<keyword evidence="5 9" id="KW-0489">Methyltransferase</keyword>
<evidence type="ECO:0000313" key="11">
    <source>
        <dbReference type="Proteomes" id="UP001558652"/>
    </source>
</evidence>
<dbReference type="AlphaFoldDB" id="A0ABD0XSS9"/>
<protein>
    <recommendedName>
        <fullName evidence="3 9">Ribosomal RNA-processing protein 8</fullName>
        <ecNumber evidence="9">2.1.1.-</ecNumber>
    </recommendedName>
</protein>
<keyword evidence="11" id="KW-1185">Reference proteome</keyword>
<reference evidence="10 11" key="1">
    <citation type="submission" date="2024-07" db="EMBL/GenBank/DDBJ databases">
        <title>Chromosome-level genome assembly of the water stick insect Ranatra chinensis (Heteroptera: Nepidae).</title>
        <authorList>
            <person name="Liu X."/>
        </authorList>
    </citation>
    <scope>NUCLEOTIDE SEQUENCE [LARGE SCALE GENOMIC DNA]</scope>
    <source>
        <strain evidence="10">Cailab_2021Rc</strain>
        <tissue evidence="10">Muscle</tissue>
    </source>
</reference>
<comment type="subcellular location">
    <subcellularLocation>
        <location evidence="1 9">Nucleus</location>
        <location evidence="1 9">Nucleolus</location>
    </subcellularLocation>
</comment>
<evidence type="ECO:0000256" key="7">
    <source>
        <dbReference type="ARBA" id="ARBA00022691"/>
    </source>
</evidence>
<dbReference type="GO" id="GO:0005730">
    <property type="term" value="C:nucleolus"/>
    <property type="evidence" value="ECO:0007669"/>
    <property type="project" value="UniProtKB-SubCell"/>
</dbReference>
<name>A0ABD0XSS9_9HEMI</name>
<proteinExistence type="inferred from homology"/>
<evidence type="ECO:0000256" key="1">
    <source>
        <dbReference type="ARBA" id="ARBA00004604"/>
    </source>
</evidence>
<sequence length="216" mass="24447">MVDKLKGARFRLINEKLYISESAKSGDIFAENYSSFEVYHDGYRKQVNKWPINPVDVIFKDLSHRVQNEKLNIADFGCGDAILAQKLVTATVHSFDIVAANDRVTACDMRNTNLLTNSVDVAVFCLSLMSSCVSDCIIEANRVLKNGGIMKIADVESRFECVDQFINDMTSFGFKLISKDYSCNIFLFLDFRKFSSISVSKKLPNVSLKPCMYKKR</sequence>
<evidence type="ECO:0000256" key="9">
    <source>
        <dbReference type="RuleBase" id="RU365074"/>
    </source>
</evidence>
<evidence type="ECO:0000256" key="5">
    <source>
        <dbReference type="ARBA" id="ARBA00022603"/>
    </source>
</evidence>
<dbReference type="PANTHER" id="PTHR12787:SF0">
    <property type="entry name" value="RIBOSOMAL RNA-PROCESSING PROTEIN 8"/>
    <property type="match status" value="1"/>
</dbReference>
<evidence type="ECO:0000256" key="4">
    <source>
        <dbReference type="ARBA" id="ARBA00022552"/>
    </source>
</evidence>
<evidence type="ECO:0000256" key="8">
    <source>
        <dbReference type="ARBA" id="ARBA00023242"/>
    </source>
</evidence>
<keyword evidence="8 9" id="KW-0539">Nucleus</keyword>
<dbReference type="Gene3D" id="1.10.10.2150">
    <property type="entry name" value="Ribosomal RNA-processing protein 8, N-terminal domain"/>
    <property type="match status" value="1"/>
</dbReference>
<accession>A0ABD0XSS9</accession>
<dbReference type="InterPro" id="IPR042036">
    <property type="entry name" value="RRP8_N"/>
</dbReference>
<dbReference type="Pfam" id="PF05148">
    <property type="entry name" value="Methyltransf_8"/>
    <property type="match status" value="1"/>
</dbReference>
<dbReference type="EC" id="2.1.1.-" evidence="9"/>
<dbReference type="Proteomes" id="UP001558652">
    <property type="component" value="Unassembled WGS sequence"/>
</dbReference>
<dbReference type="PANTHER" id="PTHR12787">
    <property type="entry name" value="RIBOSOMAL RNA-PROCESSING PROTEIN 8"/>
    <property type="match status" value="1"/>
</dbReference>
<evidence type="ECO:0000256" key="2">
    <source>
        <dbReference type="ARBA" id="ARBA00006301"/>
    </source>
</evidence>
<dbReference type="FunFam" id="1.10.10.2150:FF:000001">
    <property type="entry name" value="Ribosomal RNA-processing protein 8"/>
    <property type="match status" value="1"/>
</dbReference>
<keyword evidence="6 9" id="KW-0808">Transferase</keyword>
<comment type="function">
    <text evidence="9">Probable methyltransferase required to silence rDNA.</text>
</comment>
<dbReference type="GO" id="GO:0008168">
    <property type="term" value="F:methyltransferase activity"/>
    <property type="evidence" value="ECO:0007669"/>
    <property type="project" value="UniProtKB-KW"/>
</dbReference>
<evidence type="ECO:0000313" key="10">
    <source>
        <dbReference type="EMBL" id="KAL1110229.1"/>
    </source>
</evidence>
<evidence type="ECO:0000256" key="6">
    <source>
        <dbReference type="ARBA" id="ARBA00022679"/>
    </source>
</evidence>
<dbReference type="GO" id="GO:0032259">
    <property type="term" value="P:methylation"/>
    <property type="evidence" value="ECO:0007669"/>
    <property type="project" value="UniProtKB-KW"/>
</dbReference>
<gene>
    <name evidence="10" type="ORF">AAG570_008306</name>
</gene>
<comment type="caution">
    <text evidence="10">The sequence shown here is derived from an EMBL/GenBank/DDBJ whole genome shotgun (WGS) entry which is preliminary data.</text>
</comment>
<dbReference type="InterPro" id="IPR007823">
    <property type="entry name" value="RRP8"/>
</dbReference>
<dbReference type="InterPro" id="IPR029063">
    <property type="entry name" value="SAM-dependent_MTases_sf"/>
</dbReference>
<dbReference type="EMBL" id="JBFDAA010000023">
    <property type="protein sequence ID" value="KAL1110229.1"/>
    <property type="molecule type" value="Genomic_DNA"/>
</dbReference>
<organism evidence="10 11">
    <name type="scientific">Ranatra chinensis</name>
    <dbReference type="NCBI Taxonomy" id="642074"/>
    <lineage>
        <taxon>Eukaryota</taxon>
        <taxon>Metazoa</taxon>
        <taxon>Ecdysozoa</taxon>
        <taxon>Arthropoda</taxon>
        <taxon>Hexapoda</taxon>
        <taxon>Insecta</taxon>
        <taxon>Pterygota</taxon>
        <taxon>Neoptera</taxon>
        <taxon>Paraneoptera</taxon>
        <taxon>Hemiptera</taxon>
        <taxon>Heteroptera</taxon>
        <taxon>Panheteroptera</taxon>
        <taxon>Nepomorpha</taxon>
        <taxon>Nepidae</taxon>
        <taxon>Ranatrinae</taxon>
        <taxon>Ranatra</taxon>
    </lineage>
</organism>
<comment type="similarity">
    <text evidence="2 9">Belongs to the methyltransferase superfamily. RRP8 family.</text>
</comment>
<dbReference type="Gene3D" id="3.40.50.150">
    <property type="entry name" value="Vaccinia Virus protein VP39"/>
    <property type="match status" value="1"/>
</dbReference>
<dbReference type="GO" id="GO:0006364">
    <property type="term" value="P:rRNA processing"/>
    <property type="evidence" value="ECO:0007669"/>
    <property type="project" value="UniProtKB-UniRule"/>
</dbReference>
<evidence type="ECO:0000256" key="3">
    <source>
        <dbReference type="ARBA" id="ARBA00020203"/>
    </source>
</evidence>
<keyword evidence="7 9" id="KW-0949">S-adenosyl-L-methionine</keyword>
<keyword evidence="4 9" id="KW-0698">rRNA processing</keyword>
<dbReference type="SUPFAM" id="SSF53335">
    <property type="entry name" value="S-adenosyl-L-methionine-dependent methyltransferases"/>
    <property type="match status" value="1"/>
</dbReference>